<dbReference type="Proteomes" id="UP001054821">
    <property type="component" value="Chromosome 2"/>
</dbReference>
<gene>
    <name evidence="1" type="ORF">L3X38_009744</name>
</gene>
<keyword evidence="2" id="KW-1185">Reference proteome</keyword>
<dbReference type="EMBL" id="JAJFAZ020000002">
    <property type="protein sequence ID" value="KAI5341869.1"/>
    <property type="molecule type" value="Genomic_DNA"/>
</dbReference>
<comment type="caution">
    <text evidence="1">The sequence shown here is derived from an EMBL/GenBank/DDBJ whole genome shotgun (WGS) entry which is preliminary data.</text>
</comment>
<organism evidence="1 2">
    <name type="scientific">Prunus dulcis</name>
    <name type="common">Almond</name>
    <name type="synonym">Amygdalus dulcis</name>
    <dbReference type="NCBI Taxonomy" id="3755"/>
    <lineage>
        <taxon>Eukaryota</taxon>
        <taxon>Viridiplantae</taxon>
        <taxon>Streptophyta</taxon>
        <taxon>Embryophyta</taxon>
        <taxon>Tracheophyta</taxon>
        <taxon>Spermatophyta</taxon>
        <taxon>Magnoliopsida</taxon>
        <taxon>eudicotyledons</taxon>
        <taxon>Gunneridae</taxon>
        <taxon>Pentapetalae</taxon>
        <taxon>rosids</taxon>
        <taxon>fabids</taxon>
        <taxon>Rosales</taxon>
        <taxon>Rosaceae</taxon>
        <taxon>Amygdaloideae</taxon>
        <taxon>Amygdaleae</taxon>
        <taxon>Prunus</taxon>
    </lineage>
</organism>
<proteinExistence type="predicted"/>
<protein>
    <submittedName>
        <fullName evidence="1">Uncharacterized protein</fullName>
    </submittedName>
</protein>
<evidence type="ECO:0000313" key="2">
    <source>
        <dbReference type="Proteomes" id="UP001054821"/>
    </source>
</evidence>
<reference evidence="1 2" key="1">
    <citation type="journal article" date="2022" name="G3 (Bethesda)">
        <title>Whole-genome sequence and methylome profiling of the almond [Prunus dulcis (Mill.) D.A. Webb] cultivar 'Nonpareil'.</title>
        <authorList>
            <person name="D'Amico-Willman K.M."/>
            <person name="Ouma W.Z."/>
            <person name="Meulia T."/>
            <person name="Sideli G.M."/>
            <person name="Gradziel T.M."/>
            <person name="Fresnedo-Ramirez J."/>
        </authorList>
    </citation>
    <scope>NUCLEOTIDE SEQUENCE [LARGE SCALE GENOMIC DNA]</scope>
    <source>
        <strain evidence="1">Clone GOH B32 T37-40</strain>
    </source>
</reference>
<name>A0AAD4WFU9_PRUDU</name>
<sequence>MASSIETGEAWSTMEDVSLCEAWLQNFHCLVSGNEMKFFHMWKKIHAEFREKIPGSTRTEMTLSKAGKIVLTR</sequence>
<evidence type="ECO:0000313" key="1">
    <source>
        <dbReference type="EMBL" id="KAI5341869.1"/>
    </source>
</evidence>
<accession>A0AAD4WFU9</accession>
<dbReference type="AlphaFoldDB" id="A0AAD4WFU9"/>